<evidence type="ECO:0000313" key="1">
    <source>
        <dbReference type="EMBL" id="QEO17862.1"/>
    </source>
</evidence>
<dbReference type="OrthoDB" id="7281221at2"/>
<dbReference type="InterPro" id="IPR010985">
    <property type="entry name" value="Ribbon_hlx_hlx"/>
</dbReference>
<gene>
    <name evidence="1" type="ORF">FLP30_09055</name>
</gene>
<dbReference type="RefSeq" id="WP_149279538.1">
    <property type="nucleotide sequence ID" value="NZ_CP043506.1"/>
</dbReference>
<name>A0A5C1YST7_9PROT</name>
<dbReference type="AlphaFoldDB" id="A0A5C1YST7"/>
<dbReference type="Proteomes" id="UP000324536">
    <property type="component" value="Chromosome"/>
</dbReference>
<dbReference type="InterPro" id="IPR013321">
    <property type="entry name" value="Arc_rbn_hlx_hlx"/>
</dbReference>
<sequence length="102" mass="12205">MTYESPDSLFKLRLTGPLRRRLEEEAAKRGITLTAEILRRIDETFSDTTERLHSIEKIVFDGDQGNEALWKHYEILHEEISRIKKYFHRIEEIVGIQRYNEN</sequence>
<dbReference type="SUPFAM" id="SSF47598">
    <property type="entry name" value="Ribbon-helix-helix"/>
    <property type="match status" value="1"/>
</dbReference>
<reference evidence="1 2" key="1">
    <citation type="submission" date="2019-09" db="EMBL/GenBank/DDBJ databases">
        <title>Genome sequencing of strain KACC 21233.</title>
        <authorList>
            <person name="Heo J."/>
            <person name="Kim S.-J."/>
            <person name="Kim J.-S."/>
            <person name="Hong S.-B."/>
            <person name="Kwon S.-W."/>
        </authorList>
    </citation>
    <scope>NUCLEOTIDE SEQUENCE [LARGE SCALE GENOMIC DNA]</scope>
    <source>
        <strain evidence="1 2">KACC 21233</strain>
    </source>
</reference>
<protein>
    <submittedName>
        <fullName evidence="1">Uncharacterized protein</fullName>
    </submittedName>
</protein>
<dbReference type="Gene3D" id="1.10.1220.10">
    <property type="entry name" value="Met repressor-like"/>
    <property type="match status" value="1"/>
</dbReference>
<organism evidence="1 2">
    <name type="scientific">Acetobacter vaccinii</name>
    <dbReference type="NCBI Taxonomy" id="2592655"/>
    <lineage>
        <taxon>Bacteria</taxon>
        <taxon>Pseudomonadati</taxon>
        <taxon>Pseudomonadota</taxon>
        <taxon>Alphaproteobacteria</taxon>
        <taxon>Acetobacterales</taxon>
        <taxon>Acetobacteraceae</taxon>
        <taxon>Acetobacter</taxon>
    </lineage>
</organism>
<accession>A0A5C1YST7</accession>
<evidence type="ECO:0000313" key="2">
    <source>
        <dbReference type="Proteomes" id="UP000324536"/>
    </source>
</evidence>
<dbReference type="KEGG" id="acek:FLP30_09055"/>
<dbReference type="EMBL" id="CP043506">
    <property type="protein sequence ID" value="QEO17862.1"/>
    <property type="molecule type" value="Genomic_DNA"/>
</dbReference>
<proteinExistence type="predicted"/>
<keyword evidence="2" id="KW-1185">Reference proteome</keyword>
<dbReference type="GO" id="GO:0006355">
    <property type="term" value="P:regulation of DNA-templated transcription"/>
    <property type="evidence" value="ECO:0007669"/>
    <property type="project" value="InterPro"/>
</dbReference>